<dbReference type="GO" id="GO:0005615">
    <property type="term" value="C:extracellular space"/>
    <property type="evidence" value="ECO:0007669"/>
    <property type="project" value="TreeGrafter"/>
</dbReference>
<organism evidence="4 5">
    <name type="scientific">Brachionus plicatilis</name>
    <name type="common">Marine rotifer</name>
    <name type="synonym">Brachionus muelleri</name>
    <dbReference type="NCBI Taxonomy" id="10195"/>
    <lineage>
        <taxon>Eukaryota</taxon>
        <taxon>Metazoa</taxon>
        <taxon>Spiralia</taxon>
        <taxon>Gnathifera</taxon>
        <taxon>Rotifera</taxon>
        <taxon>Eurotatoria</taxon>
        <taxon>Monogononta</taxon>
        <taxon>Pseudotrocha</taxon>
        <taxon>Ploima</taxon>
        <taxon>Brachionidae</taxon>
        <taxon>Brachionus</taxon>
    </lineage>
</organism>
<dbReference type="SUPFAM" id="SSF52058">
    <property type="entry name" value="L domain-like"/>
    <property type="match status" value="1"/>
</dbReference>
<feature type="domain" description="Endonuclease/exonuclease/phosphatase" evidence="3">
    <location>
        <begin position="1060"/>
        <end position="1179"/>
    </location>
</feature>
<dbReference type="InterPro" id="IPR050328">
    <property type="entry name" value="Dev_Immune_Receptor"/>
</dbReference>
<feature type="transmembrane region" description="Helical" evidence="2">
    <location>
        <begin position="716"/>
        <end position="740"/>
    </location>
</feature>
<dbReference type="SUPFAM" id="SSF52047">
    <property type="entry name" value="RNI-like"/>
    <property type="match status" value="1"/>
</dbReference>
<dbReference type="GO" id="GO:0003824">
    <property type="term" value="F:catalytic activity"/>
    <property type="evidence" value="ECO:0007669"/>
    <property type="project" value="InterPro"/>
</dbReference>
<dbReference type="PANTHER" id="PTHR24373:SF387">
    <property type="entry name" value="LEUCINE-RICH REPEATS AND IMMUNOGLOBULIN-LIKE DOMAINS PROTEIN SMA-10"/>
    <property type="match status" value="1"/>
</dbReference>
<keyword evidence="5" id="KW-1185">Reference proteome</keyword>
<dbReference type="Gene3D" id="3.80.10.10">
    <property type="entry name" value="Ribonuclease Inhibitor"/>
    <property type="match status" value="2"/>
</dbReference>
<dbReference type="Proteomes" id="UP000276133">
    <property type="component" value="Unassembled WGS sequence"/>
</dbReference>
<dbReference type="Pfam" id="PF14529">
    <property type="entry name" value="Exo_endo_phos_2"/>
    <property type="match status" value="1"/>
</dbReference>
<dbReference type="InterPro" id="IPR005135">
    <property type="entry name" value="Endo/exonuclease/phosphatase"/>
</dbReference>
<dbReference type="Pfam" id="PF13855">
    <property type="entry name" value="LRR_8"/>
    <property type="match status" value="1"/>
</dbReference>
<protein>
    <recommendedName>
        <fullName evidence="3">Endonuclease/exonuclease/phosphatase domain-containing protein</fullName>
    </recommendedName>
</protein>
<evidence type="ECO:0000313" key="4">
    <source>
        <dbReference type="EMBL" id="RNA19185.1"/>
    </source>
</evidence>
<dbReference type="Gene3D" id="3.60.10.10">
    <property type="entry name" value="Endonuclease/exonuclease/phosphatase"/>
    <property type="match status" value="1"/>
</dbReference>
<reference evidence="4 5" key="1">
    <citation type="journal article" date="2018" name="Sci. Rep.">
        <title>Genomic signatures of local adaptation to the degree of environmental predictability in rotifers.</title>
        <authorList>
            <person name="Franch-Gras L."/>
            <person name="Hahn C."/>
            <person name="Garcia-Roger E.M."/>
            <person name="Carmona M.J."/>
            <person name="Serra M."/>
            <person name="Gomez A."/>
        </authorList>
    </citation>
    <scope>NUCLEOTIDE SEQUENCE [LARGE SCALE GENOMIC DNA]</scope>
    <source>
        <strain evidence="4">HYR1</strain>
    </source>
</reference>
<comment type="caution">
    <text evidence="4">The sequence shown here is derived from an EMBL/GenBank/DDBJ whole genome shotgun (WGS) entry which is preliminary data.</text>
</comment>
<dbReference type="InterPro" id="IPR032675">
    <property type="entry name" value="LRR_dom_sf"/>
</dbReference>
<name>A0A3M7R7I5_BRAPC</name>
<dbReference type="SUPFAM" id="SSF56219">
    <property type="entry name" value="DNase I-like"/>
    <property type="match status" value="1"/>
</dbReference>
<keyword evidence="2" id="KW-0812">Transmembrane</keyword>
<gene>
    <name evidence="4" type="ORF">BpHYR1_051772</name>
</gene>
<dbReference type="PANTHER" id="PTHR24373">
    <property type="entry name" value="SLIT RELATED LEUCINE-RICH REPEAT NEURONAL PROTEIN"/>
    <property type="match status" value="1"/>
</dbReference>
<proteinExistence type="predicted"/>
<dbReference type="InterPro" id="IPR036691">
    <property type="entry name" value="Endo/exonu/phosph_ase_sf"/>
</dbReference>
<sequence>MVVMVVESASEYGTGQTNCKYLFIHKKAEKMPQTLFKHLYATHNYRIHLNIHFFKTIESDCFQNNPNLYEIHPQDPEYALYGVDMSNNHFDDNQLESLIKQNSIFKYNFNLIKYLNLSNNNLHQMTSKSSKTYLDNEINSMRDNLSLEPNDPGYVLNRFFSLESLIVDNNPRLSVHFKNFVSIFPKLQVLSLNNCSSSAASHKYAPKKAHLFYLGLKSNKLSDTFVSSLAGLFIQMADLSANNISDLKALLDTGLDVHKLNLENNLITSFETSYIKKNVTELNLRYNLIQNTSASRFYSSDRRELKLVGNPLICDCESVWLLKKWRKLQQKSSLEARAKYSLLSRKRPKSGTRANDSIRLVFRRSLEELSAHLYTFDEDDDAYLQRQKRIRLVDHANMVHIADIDKLSCSFLASSIRDFANVSDGFYQTVQSGDFNYQIDYREKLVADSQPSDFMCTYHDHCRRDQCDCCDFFHCHCRSICPSKCTCYFDPAMSKNIIDCSMLNLLDIDNEQPIELATDVRFNSNSLKTIKSHSFFGFTNVKYLYLQNNRISLLEDQCFDDLRNSLRLVNLAHNHINYLSGHEFKNFTQLQILVLTNNPLKQIDRLDLFTFSYMQNLKLIFMQSVNISSDKLDFLDKITKLNSNALLRLDPRATITTTTTRTSTTATTTPSTKSLYTPSASLRPTTTTPLHLATTLDNLTNSSAKNEQISKLKNPLYLLIFILLISIFVLTVSLITIVLVRKKSSTDTKRDQYLNYVPRLMEQSDCQSDQYSDESESERKKAANIFKCHRKSTCSTDSCDSTYDGQSDSLSIPVSRSIESLNVHVYFNIIDNDYVANHLLPSLKKCATLIPEPKFILKPLKAYYISQEDTMSIDWSNESYSSYYSSIYGKRANNVNAVLMVLSENFLGYKRRASESYVSVRYKTNPNLYSASSNAYMSINRSVDGYFRKAFKIYLNNVHVWCKLGTGSAKKSNKKLHRDSVCLNESSCGLIDANYSSSAFDQRLVEKLQNYFQNSKGGGVAILVKKHLKFHQLNDLDSFNNEILVIKVPVTSGSIKKDLHVISVYQPPPNYKNKTPDFLNQKVFEYIEKKYDYFVIDGDLNAKLTALCSNKANENGKILEEFIENSRFIIVNDDSPTFSLSCRNYSSILDLFILSNNLGPFFNSFIASNDDLTSDHYPIELELGFEYCEVKKENGKKLDYKKADWKKFKKALEAVFFCFDSKDLNLSNEIITKSILDAANSAIPKFPSKKFKNSLPKNIVALIHKQCNKLTNMIRFNISKHKNEKWENFLKPLGPNPKLI</sequence>
<dbReference type="STRING" id="10195.A0A3M7R7I5"/>
<dbReference type="InterPro" id="IPR001611">
    <property type="entry name" value="Leu-rich_rpt"/>
</dbReference>
<evidence type="ECO:0000313" key="5">
    <source>
        <dbReference type="Proteomes" id="UP000276133"/>
    </source>
</evidence>
<keyword evidence="2" id="KW-1133">Transmembrane helix</keyword>
<evidence type="ECO:0000256" key="2">
    <source>
        <dbReference type="SAM" id="Phobius"/>
    </source>
</evidence>
<dbReference type="OrthoDB" id="694479at2759"/>
<evidence type="ECO:0000256" key="1">
    <source>
        <dbReference type="ARBA" id="ARBA00022729"/>
    </source>
</evidence>
<dbReference type="GO" id="GO:0031012">
    <property type="term" value="C:extracellular matrix"/>
    <property type="evidence" value="ECO:0007669"/>
    <property type="project" value="TreeGrafter"/>
</dbReference>
<accession>A0A3M7R7I5</accession>
<dbReference type="EMBL" id="REGN01004089">
    <property type="protein sequence ID" value="RNA19185.1"/>
    <property type="molecule type" value="Genomic_DNA"/>
</dbReference>
<keyword evidence="2" id="KW-0472">Membrane</keyword>
<keyword evidence="1" id="KW-0732">Signal</keyword>
<evidence type="ECO:0000259" key="3">
    <source>
        <dbReference type="Pfam" id="PF14529"/>
    </source>
</evidence>